<dbReference type="SUPFAM" id="SSF51735">
    <property type="entry name" value="NAD(P)-binding Rossmann-fold domains"/>
    <property type="match status" value="1"/>
</dbReference>
<dbReference type="Proteomes" id="UP000017820">
    <property type="component" value="Unassembled WGS sequence"/>
</dbReference>
<dbReference type="InterPro" id="IPR036291">
    <property type="entry name" value="NAD(P)-bd_dom_sf"/>
</dbReference>
<dbReference type="Gene3D" id="3.40.50.720">
    <property type="entry name" value="NAD(P)-binding Rossmann-like Domain"/>
    <property type="match status" value="1"/>
</dbReference>
<evidence type="ECO:0000313" key="3">
    <source>
        <dbReference type="Proteomes" id="UP000017820"/>
    </source>
</evidence>
<dbReference type="Pfam" id="PF13460">
    <property type="entry name" value="NAD_binding_10"/>
    <property type="match status" value="1"/>
</dbReference>
<evidence type="ECO:0000259" key="1">
    <source>
        <dbReference type="Pfam" id="PF13460"/>
    </source>
</evidence>
<dbReference type="PANTHER" id="PTHR14097">
    <property type="entry name" value="OXIDOREDUCTASE HTATIP2"/>
    <property type="match status" value="1"/>
</dbReference>
<dbReference type="RefSeq" id="WP_023400547.1">
    <property type="nucleotide sequence ID" value="NZ_AUSV01000086.1"/>
</dbReference>
<dbReference type="EMBL" id="AUSV01000086">
    <property type="protein sequence ID" value="ESP92250.1"/>
    <property type="molecule type" value="Genomic_DNA"/>
</dbReference>
<sequence length="214" mass="23966">MKTAIVLGATGLIGQSVTQILAQQPVIEKVVAVTRRPIQYDSEKIVNEVVDFAKLSRYQHVFQGHILFSCLGTTRKQAGSIAEQRRVDFDYQYQAARLAVQNNVTHYLLVSSSGANENSVSPYLKMKGELEHRVKLLGFRHLSIFQPSLLIGHRPDTRVAESIGNHLLPLICKLPGLKKYRPISGNQVATKMVSVAMSESAHYETYRLDEIFES</sequence>
<dbReference type="PANTHER" id="PTHR14097:SF7">
    <property type="entry name" value="OXIDOREDUCTASE HTATIP2"/>
    <property type="match status" value="1"/>
</dbReference>
<protein>
    <submittedName>
        <fullName evidence="2">Putative nucleoside-diphosphate-sugar epimerase</fullName>
    </submittedName>
</protein>
<accession>V4HN41</accession>
<dbReference type="InterPro" id="IPR016040">
    <property type="entry name" value="NAD(P)-bd_dom"/>
</dbReference>
<dbReference type="PATRIC" id="fig|1353533.3.peg.3688"/>
<proteinExistence type="predicted"/>
<comment type="caution">
    <text evidence="2">The sequence shown here is derived from an EMBL/GenBank/DDBJ whole genome shotgun (WGS) entry which is preliminary data.</text>
</comment>
<evidence type="ECO:0000313" key="2">
    <source>
        <dbReference type="EMBL" id="ESP92250.1"/>
    </source>
</evidence>
<name>V4HN41_PSEL2</name>
<feature type="domain" description="NAD(P)-binding" evidence="1">
    <location>
        <begin position="8"/>
        <end position="119"/>
    </location>
</feature>
<gene>
    <name evidence="2" type="ORF">PL2TA16_05087</name>
</gene>
<organism evidence="2 3">
    <name type="scientific">Pseudoalteromonas luteoviolacea (strain 2ta16)</name>
    <dbReference type="NCBI Taxonomy" id="1353533"/>
    <lineage>
        <taxon>Bacteria</taxon>
        <taxon>Pseudomonadati</taxon>
        <taxon>Pseudomonadota</taxon>
        <taxon>Gammaproteobacteria</taxon>
        <taxon>Alteromonadales</taxon>
        <taxon>Pseudoalteromonadaceae</taxon>
        <taxon>Pseudoalteromonas</taxon>
    </lineage>
</organism>
<reference evidence="2 3" key="1">
    <citation type="submission" date="2013-07" db="EMBL/GenBank/DDBJ databases">
        <title>Draft genome sequence of Pseudoalteromonas luteoviolacea 2ta16.</title>
        <authorList>
            <person name="Allen E.E."/>
            <person name="Azam F."/>
            <person name="Podell S."/>
        </authorList>
    </citation>
    <scope>NUCLEOTIDE SEQUENCE [LARGE SCALE GENOMIC DNA]</scope>
    <source>
        <strain evidence="2 3">2ta16</strain>
    </source>
</reference>
<dbReference type="AlphaFoldDB" id="V4HN41"/>